<dbReference type="GO" id="GO:0005737">
    <property type="term" value="C:cytoplasm"/>
    <property type="evidence" value="ECO:0007669"/>
    <property type="project" value="TreeGrafter"/>
</dbReference>
<dbReference type="EMBL" id="QFFJ01000001">
    <property type="protein sequence ID" value="RBL91165.1"/>
    <property type="molecule type" value="Genomic_DNA"/>
</dbReference>
<proteinExistence type="predicted"/>
<dbReference type="Pfam" id="PF04909">
    <property type="entry name" value="Amidohydro_2"/>
    <property type="match status" value="1"/>
</dbReference>
<sequence>MLIIDAHCHAGKGDGLTGPWDTRASLTPFLQWSAAAGIQRTNLFAAFHSDYASANAAVASIVNKNPQRFYGFAFVHAIHDRGRIYNMVSTAVLQYGFCGIKVHRHDARISREICEVARLFALPVLYDVVGEVSMIELLATEYPDVNFIIPHLSSFADDWRAQIAFIPMLERHANIYTDSSGVRRFDLLAMAYQRAGAHKILFGTDGPWLHPAVELQKIFALTSHTKSLQMMLADNFLRLISKVRNKEFEHSPPVFKRELLPVQEDYKDPWLTGH</sequence>
<keyword evidence="1" id="KW-0456">Lyase</keyword>
<organism evidence="3 4">
    <name type="scientific">Chitinophaga flava</name>
    <dbReference type="NCBI Taxonomy" id="2259036"/>
    <lineage>
        <taxon>Bacteria</taxon>
        <taxon>Pseudomonadati</taxon>
        <taxon>Bacteroidota</taxon>
        <taxon>Chitinophagia</taxon>
        <taxon>Chitinophagales</taxon>
        <taxon>Chitinophagaceae</taxon>
        <taxon>Chitinophaga</taxon>
    </lineage>
</organism>
<reference evidence="3 4" key="1">
    <citation type="submission" date="2018-05" db="EMBL/GenBank/DDBJ databases">
        <title>Chitinophaga sp. K3CV102501T nov., isolated from isolated from a monsoon evergreen broad-leaved forest soil.</title>
        <authorList>
            <person name="Lv Y."/>
        </authorList>
    </citation>
    <scope>NUCLEOTIDE SEQUENCE [LARGE SCALE GENOMIC DNA]</scope>
    <source>
        <strain evidence="3 4">GDMCC 1.1325</strain>
    </source>
</reference>
<evidence type="ECO:0000259" key="2">
    <source>
        <dbReference type="Pfam" id="PF04909"/>
    </source>
</evidence>
<dbReference type="GO" id="GO:0016787">
    <property type="term" value="F:hydrolase activity"/>
    <property type="evidence" value="ECO:0007669"/>
    <property type="project" value="UniProtKB-KW"/>
</dbReference>
<dbReference type="GO" id="GO:0016831">
    <property type="term" value="F:carboxy-lyase activity"/>
    <property type="evidence" value="ECO:0007669"/>
    <property type="project" value="InterPro"/>
</dbReference>
<protein>
    <submittedName>
        <fullName evidence="3">Amidohydrolase</fullName>
    </submittedName>
</protein>
<comment type="caution">
    <text evidence="3">The sequence shown here is derived from an EMBL/GenBank/DDBJ whole genome shotgun (WGS) entry which is preliminary data.</text>
</comment>
<keyword evidence="3" id="KW-0378">Hydrolase</keyword>
<dbReference type="Proteomes" id="UP000253410">
    <property type="component" value="Unassembled WGS sequence"/>
</dbReference>
<accession>A0A365Y014</accession>
<evidence type="ECO:0000256" key="1">
    <source>
        <dbReference type="ARBA" id="ARBA00023239"/>
    </source>
</evidence>
<dbReference type="RefSeq" id="WP_113613764.1">
    <property type="nucleotide sequence ID" value="NZ_QFFJ01000001.1"/>
</dbReference>
<dbReference type="PANTHER" id="PTHR21240:SF28">
    <property type="entry name" value="ISO-OROTATE DECARBOXYLASE (EUROFUNG)"/>
    <property type="match status" value="1"/>
</dbReference>
<evidence type="ECO:0000313" key="4">
    <source>
        <dbReference type="Proteomes" id="UP000253410"/>
    </source>
</evidence>
<dbReference type="SUPFAM" id="SSF51556">
    <property type="entry name" value="Metallo-dependent hydrolases"/>
    <property type="match status" value="1"/>
</dbReference>
<dbReference type="OrthoDB" id="9777673at2"/>
<dbReference type="AlphaFoldDB" id="A0A365Y014"/>
<name>A0A365Y014_9BACT</name>
<dbReference type="Gene3D" id="3.20.20.140">
    <property type="entry name" value="Metal-dependent hydrolases"/>
    <property type="match status" value="1"/>
</dbReference>
<dbReference type="InterPro" id="IPR006680">
    <property type="entry name" value="Amidohydro-rel"/>
</dbReference>
<dbReference type="InterPro" id="IPR032465">
    <property type="entry name" value="ACMSD"/>
</dbReference>
<dbReference type="PANTHER" id="PTHR21240">
    <property type="entry name" value="2-AMINO-3-CARBOXYLMUCONATE-6-SEMIALDEHYDE DECARBOXYLASE"/>
    <property type="match status" value="1"/>
</dbReference>
<feature type="domain" description="Amidohydrolase-related" evidence="2">
    <location>
        <begin position="4"/>
        <end position="220"/>
    </location>
</feature>
<gene>
    <name evidence="3" type="ORF">DF182_00645</name>
</gene>
<evidence type="ECO:0000313" key="3">
    <source>
        <dbReference type="EMBL" id="RBL91165.1"/>
    </source>
</evidence>
<dbReference type="GO" id="GO:0019748">
    <property type="term" value="P:secondary metabolic process"/>
    <property type="evidence" value="ECO:0007669"/>
    <property type="project" value="TreeGrafter"/>
</dbReference>
<dbReference type="InterPro" id="IPR032466">
    <property type="entry name" value="Metal_Hydrolase"/>
</dbReference>
<keyword evidence="4" id="KW-1185">Reference proteome</keyword>